<sequence length="115" mass="13514">MRSRLIQRLLPKFARGEPRWRMCWDNHTPTEDLLLCEHPQVKNLFIITGGSFNGYKFMPNIGKYMINILKRQSNGTEMDKAWGWKSKDDLKASNWGLITERMELNDLDENPTSNL</sequence>
<evidence type="ECO:0000313" key="6">
    <source>
        <dbReference type="Proteomes" id="UP001140453"/>
    </source>
</evidence>
<keyword evidence="2" id="KW-0285">Flavoprotein</keyword>
<dbReference type="InterPro" id="IPR045170">
    <property type="entry name" value="MTOX"/>
</dbReference>
<protein>
    <submittedName>
        <fullName evidence="5">Uncharacterized protein</fullName>
    </submittedName>
</protein>
<evidence type="ECO:0000256" key="2">
    <source>
        <dbReference type="ARBA" id="ARBA00022630"/>
    </source>
</evidence>
<evidence type="ECO:0000256" key="4">
    <source>
        <dbReference type="ARBA" id="ARBA00023002"/>
    </source>
</evidence>
<dbReference type="Gene3D" id="3.50.50.60">
    <property type="entry name" value="FAD/NAD(P)-binding domain"/>
    <property type="match status" value="1"/>
</dbReference>
<dbReference type="Gene3D" id="3.30.9.10">
    <property type="entry name" value="D-Amino Acid Oxidase, subunit A, domain 2"/>
    <property type="match status" value="1"/>
</dbReference>
<dbReference type="PANTHER" id="PTHR10961:SF37">
    <property type="entry name" value="FAD DEPENDENT OXIDOREDUCTASE DOMAIN-CONTAINING PROTEIN"/>
    <property type="match status" value="1"/>
</dbReference>
<keyword evidence="6" id="KW-1185">Reference proteome</keyword>
<dbReference type="GO" id="GO:0008115">
    <property type="term" value="F:sarcosine oxidase activity"/>
    <property type="evidence" value="ECO:0007669"/>
    <property type="project" value="TreeGrafter"/>
</dbReference>
<name>A0A9W8YZ88_9PEZI</name>
<reference evidence="5" key="1">
    <citation type="submission" date="2022-10" db="EMBL/GenBank/DDBJ databases">
        <title>Tapping the CABI collections for fungal endophytes: first genome assemblies for Collariella, Neodidymelliopsis, Ascochyta clinopodiicola, Didymella pomorum, Didymosphaeria variabile, Neocosmospora piperis and Neocucurbitaria cava.</title>
        <authorList>
            <person name="Hill R."/>
        </authorList>
    </citation>
    <scope>NUCLEOTIDE SEQUENCE</scope>
    <source>
        <strain evidence="5">IMI 355082</strain>
    </source>
</reference>
<comment type="caution">
    <text evidence="5">The sequence shown here is derived from an EMBL/GenBank/DDBJ whole genome shotgun (WGS) entry which is preliminary data.</text>
</comment>
<keyword evidence="4" id="KW-0560">Oxidoreductase</keyword>
<dbReference type="GO" id="GO:0051698">
    <property type="term" value="F:saccharopine oxidase activity"/>
    <property type="evidence" value="ECO:0007669"/>
    <property type="project" value="TreeGrafter"/>
</dbReference>
<dbReference type="PANTHER" id="PTHR10961">
    <property type="entry name" value="PEROXISOMAL SARCOSINE OXIDASE"/>
    <property type="match status" value="1"/>
</dbReference>
<organism evidence="5 6">
    <name type="scientific">Gnomoniopsis smithogilvyi</name>
    <dbReference type="NCBI Taxonomy" id="1191159"/>
    <lineage>
        <taxon>Eukaryota</taxon>
        <taxon>Fungi</taxon>
        <taxon>Dikarya</taxon>
        <taxon>Ascomycota</taxon>
        <taxon>Pezizomycotina</taxon>
        <taxon>Sordariomycetes</taxon>
        <taxon>Sordariomycetidae</taxon>
        <taxon>Diaporthales</taxon>
        <taxon>Gnomoniaceae</taxon>
        <taxon>Gnomoniopsis</taxon>
    </lineage>
</organism>
<proteinExistence type="predicted"/>
<dbReference type="InterPro" id="IPR036188">
    <property type="entry name" value="FAD/NAD-bd_sf"/>
</dbReference>
<dbReference type="EMBL" id="JAPEVB010000002">
    <property type="protein sequence ID" value="KAJ4393440.1"/>
    <property type="molecule type" value="Genomic_DNA"/>
</dbReference>
<dbReference type="AlphaFoldDB" id="A0A9W8YZ88"/>
<comment type="cofactor">
    <cofactor evidence="1">
        <name>FAD</name>
        <dbReference type="ChEBI" id="CHEBI:57692"/>
    </cofactor>
</comment>
<evidence type="ECO:0000313" key="5">
    <source>
        <dbReference type="EMBL" id="KAJ4393440.1"/>
    </source>
</evidence>
<dbReference type="OrthoDB" id="2219495at2759"/>
<dbReference type="GO" id="GO:0050660">
    <property type="term" value="F:flavin adenine dinucleotide binding"/>
    <property type="evidence" value="ECO:0007669"/>
    <property type="project" value="InterPro"/>
</dbReference>
<evidence type="ECO:0000256" key="3">
    <source>
        <dbReference type="ARBA" id="ARBA00022827"/>
    </source>
</evidence>
<dbReference type="Proteomes" id="UP001140453">
    <property type="component" value="Unassembled WGS sequence"/>
</dbReference>
<keyword evidence="3" id="KW-0274">FAD</keyword>
<gene>
    <name evidence="5" type="ORF">N0V93_002650</name>
</gene>
<accession>A0A9W8YZ88</accession>
<evidence type="ECO:0000256" key="1">
    <source>
        <dbReference type="ARBA" id="ARBA00001974"/>
    </source>
</evidence>